<dbReference type="InterPro" id="IPR050921">
    <property type="entry name" value="T4SS_GSP_E_ATPase"/>
</dbReference>
<feature type="compositionally biased region" description="Low complexity" evidence="2">
    <location>
        <begin position="17"/>
        <end position="37"/>
    </location>
</feature>
<name>A0A7K3M174_9ACTN</name>
<sequence length="503" mass="54245">MTTTPGTDITDLPILRHAATGHGTPGPGARDNSSSPGNGVGSGHVNGSRPRPPGSSKRSGGAQGSDLDWAQIRSFRRVAADRLADRLRDSDGVSEEHRRNVARQIVSELLDEHVRAAYQAGDQSITPDSQAAMEKAIFDALLGLGRLQPLVDDPELENIEVFGCEKVVTLDQYGRVEELPPVADSEEELREMVANLASHGGTTERTFTENSPILHLNLHGGHRLAAIGWLATQTVINIRRHRLINVTIDELVGEYHTLTPELAAFLCAAVQARRSILVAGEPNTGKTTLLRALTQVIDPGEKIATFETEHELHLDELRSSSIRRPIALAARPGSGEQGPDGRPVGEVTLDDLLEAALRLNLDRMLVGEIRGPEALPMLKVAQAGAGSLSTIHARNARDAIERLATCLLEAGPHITDVLAHRLLAHHVDLIVHIKLRANRGGDGQVKQRRYVDEVIALEPGERGMPAVTDVFTAGPNGVAMPGTPPPWIGELADHGYRPSQEWP</sequence>
<keyword evidence="5" id="KW-1185">Reference proteome</keyword>
<dbReference type="GO" id="GO:0016887">
    <property type="term" value="F:ATP hydrolysis activity"/>
    <property type="evidence" value="ECO:0007669"/>
    <property type="project" value="InterPro"/>
</dbReference>
<evidence type="ECO:0000259" key="3">
    <source>
        <dbReference type="Pfam" id="PF00437"/>
    </source>
</evidence>
<feature type="compositionally biased region" description="Low complexity" evidence="2">
    <location>
        <begin position="45"/>
        <end position="60"/>
    </location>
</feature>
<dbReference type="CDD" id="cd01130">
    <property type="entry name" value="VirB11-like_ATPase"/>
    <property type="match status" value="1"/>
</dbReference>
<reference evidence="4 5" key="1">
    <citation type="submission" date="2019-11" db="EMBL/GenBank/DDBJ databases">
        <authorList>
            <person name="Li X.-J."/>
            <person name="Feng X.-M."/>
        </authorList>
    </citation>
    <scope>NUCLEOTIDE SEQUENCE [LARGE SCALE GENOMIC DNA]</scope>
    <source>
        <strain evidence="4 5">XMNu-373</strain>
    </source>
</reference>
<dbReference type="Proteomes" id="UP000460435">
    <property type="component" value="Unassembled WGS sequence"/>
</dbReference>
<dbReference type="InterPro" id="IPR027417">
    <property type="entry name" value="P-loop_NTPase"/>
</dbReference>
<evidence type="ECO:0000313" key="5">
    <source>
        <dbReference type="Proteomes" id="UP000460435"/>
    </source>
</evidence>
<dbReference type="PANTHER" id="PTHR30486">
    <property type="entry name" value="TWITCHING MOTILITY PROTEIN PILT"/>
    <property type="match status" value="1"/>
</dbReference>
<evidence type="ECO:0000256" key="1">
    <source>
        <dbReference type="ARBA" id="ARBA00006611"/>
    </source>
</evidence>
<accession>A0A7K3M174</accession>
<dbReference type="Pfam" id="PF00437">
    <property type="entry name" value="T2SSE"/>
    <property type="match status" value="1"/>
</dbReference>
<dbReference type="AlphaFoldDB" id="A0A7K3M174"/>
<protein>
    <submittedName>
        <fullName evidence="4">CpaF family protein</fullName>
    </submittedName>
</protein>
<comment type="similarity">
    <text evidence="1">Belongs to the GSP E family.</text>
</comment>
<dbReference type="InterPro" id="IPR001482">
    <property type="entry name" value="T2SS/T4SS_dom"/>
</dbReference>
<dbReference type="Gene3D" id="3.40.50.300">
    <property type="entry name" value="P-loop containing nucleotide triphosphate hydrolases"/>
    <property type="match status" value="1"/>
</dbReference>
<dbReference type="Gene3D" id="3.30.450.380">
    <property type="match status" value="1"/>
</dbReference>
<proteinExistence type="inferred from homology"/>
<gene>
    <name evidence="4" type="ORF">F7O44_08065</name>
</gene>
<feature type="domain" description="Bacterial type II secretion system protein E" evidence="3">
    <location>
        <begin position="253"/>
        <end position="424"/>
    </location>
</feature>
<dbReference type="EMBL" id="WLZY01000002">
    <property type="protein sequence ID" value="NDL57024.1"/>
    <property type="molecule type" value="Genomic_DNA"/>
</dbReference>
<dbReference type="PANTHER" id="PTHR30486:SF6">
    <property type="entry name" value="TYPE IV PILUS RETRACTATION ATPASE PILT"/>
    <property type="match status" value="1"/>
</dbReference>
<evidence type="ECO:0000256" key="2">
    <source>
        <dbReference type="SAM" id="MobiDB-lite"/>
    </source>
</evidence>
<feature type="region of interest" description="Disordered" evidence="2">
    <location>
        <begin position="1"/>
        <end position="67"/>
    </location>
</feature>
<evidence type="ECO:0000313" key="4">
    <source>
        <dbReference type="EMBL" id="NDL57024.1"/>
    </source>
</evidence>
<organism evidence="4 5">
    <name type="scientific">Phytoactinopolyspora mesophila</name>
    <dbReference type="NCBI Taxonomy" id="2650750"/>
    <lineage>
        <taxon>Bacteria</taxon>
        <taxon>Bacillati</taxon>
        <taxon>Actinomycetota</taxon>
        <taxon>Actinomycetes</taxon>
        <taxon>Jiangellales</taxon>
        <taxon>Jiangellaceae</taxon>
        <taxon>Phytoactinopolyspora</taxon>
    </lineage>
</organism>
<comment type="caution">
    <text evidence="4">The sequence shown here is derived from an EMBL/GenBank/DDBJ whole genome shotgun (WGS) entry which is preliminary data.</text>
</comment>
<dbReference type="SUPFAM" id="SSF52540">
    <property type="entry name" value="P-loop containing nucleoside triphosphate hydrolases"/>
    <property type="match status" value="1"/>
</dbReference>